<feature type="transmembrane region" description="Helical" evidence="1">
    <location>
        <begin position="21"/>
        <end position="40"/>
    </location>
</feature>
<organism evidence="2 3">
    <name type="scientific">Pseudotenacibaculum haliotis</name>
    <dbReference type="NCBI Taxonomy" id="1862138"/>
    <lineage>
        <taxon>Bacteria</taxon>
        <taxon>Pseudomonadati</taxon>
        <taxon>Bacteroidota</taxon>
        <taxon>Flavobacteriia</taxon>
        <taxon>Flavobacteriales</taxon>
        <taxon>Flavobacteriaceae</taxon>
        <taxon>Pseudotenacibaculum</taxon>
    </lineage>
</organism>
<keyword evidence="1" id="KW-0812">Transmembrane</keyword>
<protein>
    <submittedName>
        <fullName evidence="2">Uncharacterized protein</fullName>
    </submittedName>
</protein>
<reference evidence="3" key="1">
    <citation type="journal article" date="2019" name="Int. J. Syst. Evol. Microbiol.">
        <title>The Global Catalogue of Microorganisms (GCM) 10K type strain sequencing project: providing services to taxonomists for standard genome sequencing and annotation.</title>
        <authorList>
            <consortium name="The Broad Institute Genomics Platform"/>
            <consortium name="The Broad Institute Genome Sequencing Center for Infectious Disease"/>
            <person name="Wu L."/>
            <person name="Ma J."/>
        </authorList>
    </citation>
    <scope>NUCLEOTIDE SEQUENCE [LARGE SCALE GENOMIC DNA]</scope>
    <source>
        <strain evidence="3">KCTC 52127</strain>
    </source>
</reference>
<dbReference type="RefSeq" id="WP_379664989.1">
    <property type="nucleotide sequence ID" value="NZ_JBHULH010000001.1"/>
</dbReference>
<keyword evidence="1" id="KW-0472">Membrane</keyword>
<evidence type="ECO:0000313" key="2">
    <source>
        <dbReference type="EMBL" id="MFD2566271.1"/>
    </source>
</evidence>
<keyword evidence="1" id="KW-1133">Transmembrane helix</keyword>
<proteinExistence type="predicted"/>
<gene>
    <name evidence="2" type="ORF">ACFSRZ_02730</name>
</gene>
<accession>A0ABW5LR46</accession>
<dbReference type="EMBL" id="JBHULH010000001">
    <property type="protein sequence ID" value="MFD2566271.1"/>
    <property type="molecule type" value="Genomic_DNA"/>
</dbReference>
<keyword evidence="3" id="KW-1185">Reference proteome</keyword>
<feature type="transmembrane region" description="Helical" evidence="1">
    <location>
        <begin position="46"/>
        <end position="70"/>
    </location>
</feature>
<dbReference type="Proteomes" id="UP001597508">
    <property type="component" value="Unassembled WGS sequence"/>
</dbReference>
<evidence type="ECO:0000256" key="1">
    <source>
        <dbReference type="SAM" id="Phobius"/>
    </source>
</evidence>
<evidence type="ECO:0000313" key="3">
    <source>
        <dbReference type="Proteomes" id="UP001597508"/>
    </source>
</evidence>
<comment type="caution">
    <text evidence="2">The sequence shown here is derived from an EMBL/GenBank/DDBJ whole genome shotgun (WGS) entry which is preliminary data.</text>
</comment>
<sequence>MLDKILLISKKEEAGIIIISRMIGAFSIVTLGGLLLHFWIMKSYFFVMIGVIITSLCYLINSIFLLGVFVKLFQKNSNRGQCFLSILYLLIGLIVAVAYDQVVVNSQLSFEGL</sequence>
<name>A0ABW5LR46_9FLAO</name>
<feature type="transmembrane region" description="Helical" evidence="1">
    <location>
        <begin position="82"/>
        <end position="99"/>
    </location>
</feature>